<evidence type="ECO:0000256" key="3">
    <source>
        <dbReference type="SAM" id="SignalP"/>
    </source>
</evidence>
<feature type="transmembrane region" description="Helical" evidence="2">
    <location>
        <begin position="255"/>
        <end position="278"/>
    </location>
</feature>
<evidence type="ECO:0000313" key="5">
    <source>
        <dbReference type="RefSeq" id="XP_032823831.1"/>
    </source>
</evidence>
<accession>A0AAJ7TVM3</accession>
<protein>
    <submittedName>
        <fullName evidence="5 6">Uncharacterized protein LOC116950262</fullName>
    </submittedName>
</protein>
<feature type="region of interest" description="Disordered" evidence="1">
    <location>
        <begin position="286"/>
        <end position="316"/>
    </location>
</feature>
<feature type="compositionally biased region" description="Low complexity" evidence="1">
    <location>
        <begin position="93"/>
        <end position="112"/>
    </location>
</feature>
<feature type="signal peptide" evidence="3">
    <location>
        <begin position="1"/>
        <end position="33"/>
    </location>
</feature>
<feature type="compositionally biased region" description="Basic and acidic residues" evidence="1">
    <location>
        <begin position="227"/>
        <end position="236"/>
    </location>
</feature>
<feature type="compositionally biased region" description="Polar residues" evidence="1">
    <location>
        <begin position="34"/>
        <end position="48"/>
    </location>
</feature>
<feature type="region of interest" description="Disordered" evidence="1">
    <location>
        <begin position="70"/>
        <end position="155"/>
    </location>
</feature>
<evidence type="ECO:0000256" key="1">
    <source>
        <dbReference type="SAM" id="MobiDB-lite"/>
    </source>
</evidence>
<dbReference type="KEGG" id="pmrn:116950262"/>
<dbReference type="RefSeq" id="XP_032823832.1">
    <property type="nucleotide sequence ID" value="XM_032967941.1"/>
</dbReference>
<feature type="compositionally biased region" description="Low complexity" evidence="1">
    <location>
        <begin position="70"/>
        <end position="80"/>
    </location>
</feature>
<keyword evidence="2" id="KW-1133">Transmembrane helix</keyword>
<feature type="region of interest" description="Disordered" evidence="1">
    <location>
        <begin position="34"/>
        <end position="54"/>
    </location>
</feature>
<reference evidence="5 6" key="1">
    <citation type="submission" date="2025-04" db="UniProtKB">
        <authorList>
            <consortium name="RefSeq"/>
        </authorList>
    </citation>
    <scope>IDENTIFICATION</scope>
    <source>
        <tissue evidence="5 6">Sperm</tissue>
    </source>
</reference>
<sequence>MTTVQASNSSMASRHALLVSLALLALHWQQSHGIPTPQFQSPRGTNPGTVDRHLGPTTIQANILKAEGTTATKIGQGTTTQVDERQSVGSGDNITTANTTTTTTTNPTTTIAVSKYGDHDNDDDDITTGNNGKRTSATSSSSLGPSEKLTGGGGGDFGITTTSVGFSNSKATCVEGTGGIGGSGTMSGPPAVRDSETENPMQGHTTRGHRNHSREHGDPADVVTESPDPRGGEDSGSRANVTTTHKDCHELGRRYGLIVLVLASTTALFASISILLAARCACRDRRRRRGASASSGRGGGGSDGERGRRPHGSRDNLLGAIPGWAPWWEAKGLLAHGGEAAGPSRPGNGAAGGGGAAVGGGATPLVVVVEADAAREPSISAETLPGTPQNRGSAASPILREMRGKWDPQMTAESSPA</sequence>
<keyword evidence="2" id="KW-0472">Membrane</keyword>
<dbReference type="RefSeq" id="XP_032823831.1">
    <property type="nucleotide sequence ID" value="XM_032967940.1"/>
</dbReference>
<evidence type="ECO:0000313" key="6">
    <source>
        <dbReference type="RefSeq" id="XP_032823832.1"/>
    </source>
</evidence>
<evidence type="ECO:0000313" key="4">
    <source>
        <dbReference type="Proteomes" id="UP001318040"/>
    </source>
</evidence>
<feature type="region of interest" description="Disordered" evidence="1">
    <location>
        <begin position="378"/>
        <end position="417"/>
    </location>
</feature>
<dbReference type="Proteomes" id="UP001318040">
    <property type="component" value="Chromosome 38"/>
</dbReference>
<dbReference type="AlphaFoldDB" id="A0AAJ7TVM3"/>
<keyword evidence="3" id="KW-0732">Signal</keyword>
<evidence type="ECO:0000256" key="2">
    <source>
        <dbReference type="SAM" id="Phobius"/>
    </source>
</evidence>
<feature type="chain" id="PRO_5044709399" evidence="3">
    <location>
        <begin position="34"/>
        <end position="417"/>
    </location>
</feature>
<proteinExistence type="predicted"/>
<organism evidence="4 5">
    <name type="scientific">Petromyzon marinus</name>
    <name type="common">Sea lamprey</name>
    <dbReference type="NCBI Taxonomy" id="7757"/>
    <lineage>
        <taxon>Eukaryota</taxon>
        <taxon>Metazoa</taxon>
        <taxon>Chordata</taxon>
        <taxon>Craniata</taxon>
        <taxon>Vertebrata</taxon>
        <taxon>Cyclostomata</taxon>
        <taxon>Hyperoartia</taxon>
        <taxon>Petromyzontiformes</taxon>
        <taxon>Petromyzontidae</taxon>
        <taxon>Petromyzon</taxon>
    </lineage>
</organism>
<feature type="compositionally biased region" description="Low complexity" evidence="1">
    <location>
        <begin position="127"/>
        <end position="142"/>
    </location>
</feature>
<keyword evidence="4" id="KW-1185">Reference proteome</keyword>
<feature type="region of interest" description="Disordered" evidence="1">
    <location>
        <begin position="177"/>
        <end position="244"/>
    </location>
</feature>
<keyword evidence="2" id="KW-0812">Transmembrane</keyword>
<name>A0AAJ7TVM3_PETMA</name>
<gene>
    <name evidence="5 6" type="primary">LOC116950262</name>
</gene>